<protein>
    <submittedName>
        <fullName evidence="2">Uncharacterized protein</fullName>
    </submittedName>
</protein>
<keyword evidence="3" id="KW-1185">Reference proteome</keyword>
<gene>
    <name evidence="2" type="ORF">SNEC2469_LOCUS16927</name>
</gene>
<evidence type="ECO:0000313" key="3">
    <source>
        <dbReference type="Proteomes" id="UP000601435"/>
    </source>
</evidence>
<dbReference type="EMBL" id="CAJNJA010027730">
    <property type="protein sequence ID" value="CAE7584170.1"/>
    <property type="molecule type" value="Genomic_DNA"/>
</dbReference>
<keyword evidence="1" id="KW-1133">Transmembrane helix</keyword>
<feature type="transmembrane region" description="Helical" evidence="1">
    <location>
        <begin position="22"/>
        <end position="47"/>
    </location>
</feature>
<keyword evidence="1" id="KW-0812">Transmembrane</keyword>
<proteinExistence type="predicted"/>
<reference evidence="2" key="1">
    <citation type="submission" date="2021-02" db="EMBL/GenBank/DDBJ databases">
        <authorList>
            <person name="Dougan E. K."/>
            <person name="Rhodes N."/>
            <person name="Thang M."/>
            <person name="Chan C."/>
        </authorList>
    </citation>
    <scope>NUCLEOTIDE SEQUENCE</scope>
</reference>
<dbReference type="OrthoDB" id="431174at2759"/>
<feature type="non-terminal residue" evidence="2">
    <location>
        <position position="1"/>
    </location>
</feature>
<evidence type="ECO:0000313" key="2">
    <source>
        <dbReference type="EMBL" id="CAE7584170.1"/>
    </source>
</evidence>
<evidence type="ECO:0000256" key="1">
    <source>
        <dbReference type="SAM" id="Phobius"/>
    </source>
</evidence>
<name>A0A812UMI3_9DINO</name>
<organism evidence="2 3">
    <name type="scientific">Symbiodinium necroappetens</name>
    <dbReference type="NCBI Taxonomy" id="1628268"/>
    <lineage>
        <taxon>Eukaryota</taxon>
        <taxon>Sar</taxon>
        <taxon>Alveolata</taxon>
        <taxon>Dinophyceae</taxon>
        <taxon>Suessiales</taxon>
        <taxon>Symbiodiniaceae</taxon>
        <taxon>Symbiodinium</taxon>
    </lineage>
</organism>
<keyword evidence="1" id="KW-0472">Membrane</keyword>
<comment type="caution">
    <text evidence="2">The sequence shown here is derived from an EMBL/GenBank/DDBJ whole genome shotgun (WGS) entry which is preliminary data.</text>
</comment>
<dbReference type="Proteomes" id="UP000601435">
    <property type="component" value="Unassembled WGS sequence"/>
</dbReference>
<accession>A0A812UMI3</accession>
<sequence length="106" mass="11957">MGRLHPVRTAENMLLPTQVERVVALLASGSALLFGSMFASLVTNDLADVRRVRRMQKETVHQVSDYLSIFPIPWDLEKQCKDFLRSKMASEAPPCKAEIAQLLPEF</sequence>
<dbReference type="AlphaFoldDB" id="A0A812UMI3"/>